<evidence type="ECO:0000259" key="3">
    <source>
        <dbReference type="Pfam" id="PF12612"/>
    </source>
</evidence>
<accession>A0ABR2X0E9</accession>
<proteinExistence type="predicted"/>
<dbReference type="EMBL" id="JASJQH010000090">
    <property type="protein sequence ID" value="KAK9767248.1"/>
    <property type="molecule type" value="Genomic_DNA"/>
</dbReference>
<keyword evidence="6" id="KW-1185">Reference proteome</keyword>
<dbReference type="Pfam" id="PF23579">
    <property type="entry name" value="ARM_TBCD"/>
    <property type="match status" value="1"/>
</dbReference>
<dbReference type="Gene3D" id="1.25.10.10">
    <property type="entry name" value="Leucine-rich Repeat Variant"/>
    <property type="match status" value="2"/>
</dbReference>
<feature type="compositionally biased region" description="Acidic residues" evidence="2">
    <location>
        <begin position="359"/>
        <end position="369"/>
    </location>
</feature>
<dbReference type="Pfam" id="PF12612">
    <property type="entry name" value="TFCD_C"/>
    <property type="match status" value="1"/>
</dbReference>
<dbReference type="PANTHER" id="PTHR12658">
    <property type="entry name" value="BETA-TUBULIN COFACTOR D"/>
    <property type="match status" value="1"/>
</dbReference>
<reference evidence="5 6" key="1">
    <citation type="submission" date="2023-04" db="EMBL/GenBank/DDBJ databases">
        <title>Genome of Basidiobolus ranarum AG-B5.</title>
        <authorList>
            <person name="Stajich J.E."/>
            <person name="Carter-House D."/>
            <person name="Gryganskyi A."/>
        </authorList>
    </citation>
    <scope>NUCLEOTIDE SEQUENCE [LARGE SCALE GENOMIC DNA]</scope>
    <source>
        <strain evidence="5 6">AG-B5</strain>
    </source>
</reference>
<sequence length="1209" mass="136695">MASDLLADEGEVQTLTFFKEAEQFKISLAKLISTCQNNSKLPVESDTKKELTKQEESLSMELSNILELYQEQPNLLDPHLECIVHPLITELRNKLNTVQTADKLSGDLEKAELGSLNSHHSLFQLLYVLAKVRGYKTVVKFFGHEVSDLEQTFYFLLLSSPEHSESWETRYVLLIWLSLIVMIPFDLQTIDSGFNNEITLIEHLMQVAKEYLSCCSKESDAAAVFLSRLLSRRDCIEKQLPEFFQWAHDQLVTSNNIFQVKGILLALSAILKQGNRESILPHLHHITPCITLMESKEMLRNNTLIRKLVYKLTQRIGLCCLRPRVASWRYQRGNRSLKQNLTITSHNLVDEPKNPENCESQEEDEQEDDYPEELEEIIDILLNGLKDKDTICRWSVAKGLGRISGRLPRYLADDIISSIIELFDEDLLMNNNQIDLSGVSDHAWHGACLSIAELARRGLLLPERLEQTIPKILLALKFDQKRGSHSIGAHVRDAACYVCWSFARAYAPEVLKPLAKDLANNLAAVCVFDREVNVRRASSAAFQENVGRQISFPHGIAVLTAADYFSVGNRSNSFLNVSVEIAQYAEYRGHLIDHVALVSLSHWDKVMRQLGSKALYKLTEIDPEYVVESIIPSLVTSAKSFDTNIRHGALLGLGEACLAWSKSRKFDEAWALKHSDLIESIRNIVIAFPRNALETFGSEQTREAVCRYIACLSQAKWPLSDDILLQWRSIVYTSLERKEEWLQEEAVNASKSLVASYGLTASDLEMMIAKIEPTANALGRRGYSLALGSFDYIKMKDNVEQVCGALINMAKIQENSALNDTEARRNAILALTNIVSELGPNLKQVITQQWFSNIVCAFLNGLEDYSVDSRGDIGSWVREASMTGLRALASLTSLLDQSTEPYITPAVSVQIISGLLKQCVERIDRIRACAGECLQCLLYGDETLELPVPGIRYIASREVMEEAIPKDVKLNWYSAMAIYPRMVYVLVIPEYRLDLLTGFIVSAGGLTESLVRHSSSSLVEFISELSTDNDSDTLTVQKICVSLIAIMDNYAKQDRVIVPLLEVLDMLFERETLQPLEDNSTINFLSIYERVKKEAFKCRDIRKLNAIIKVMTGLASLHGLVRTRALQQLLSYLIHPFPKIRRLASDQLYLMLASKEEEEESEEQLAIEEILVGTDWDQPTVQLKEIRNRLYPLFKIPQPVFMKPKASNN</sequence>
<dbReference type="InterPro" id="IPR016024">
    <property type="entry name" value="ARM-type_fold"/>
</dbReference>
<feature type="region of interest" description="Disordered" evidence="2">
    <location>
        <begin position="348"/>
        <end position="369"/>
    </location>
</feature>
<evidence type="ECO:0000256" key="2">
    <source>
        <dbReference type="SAM" id="MobiDB-lite"/>
    </source>
</evidence>
<evidence type="ECO:0000313" key="5">
    <source>
        <dbReference type="EMBL" id="KAK9767248.1"/>
    </source>
</evidence>
<dbReference type="InterPro" id="IPR058033">
    <property type="entry name" value="ARM_TBCD_2nd"/>
</dbReference>
<dbReference type="Pfam" id="PF25767">
    <property type="entry name" value="ARM_TBCD_2nd"/>
    <property type="match status" value="1"/>
</dbReference>
<keyword evidence="1" id="KW-0143">Chaperone</keyword>
<name>A0ABR2X0E9_9FUNG</name>
<dbReference type="InterPro" id="IPR022577">
    <property type="entry name" value="TBCD_C"/>
</dbReference>
<evidence type="ECO:0000313" key="6">
    <source>
        <dbReference type="Proteomes" id="UP001479436"/>
    </source>
</evidence>
<dbReference type="SUPFAM" id="SSF48371">
    <property type="entry name" value="ARM repeat"/>
    <property type="match status" value="1"/>
</dbReference>
<feature type="domain" description="Tubulin-folding cofactor D ARM repeats" evidence="4">
    <location>
        <begin position="304"/>
        <end position="556"/>
    </location>
</feature>
<dbReference type="InterPro" id="IPR033162">
    <property type="entry name" value="TBCD"/>
</dbReference>
<dbReference type="PANTHER" id="PTHR12658:SF0">
    <property type="entry name" value="TUBULIN-SPECIFIC CHAPERONE D"/>
    <property type="match status" value="1"/>
</dbReference>
<organism evidence="5 6">
    <name type="scientific">Basidiobolus ranarum</name>
    <dbReference type="NCBI Taxonomy" id="34480"/>
    <lineage>
        <taxon>Eukaryota</taxon>
        <taxon>Fungi</taxon>
        <taxon>Fungi incertae sedis</taxon>
        <taxon>Zoopagomycota</taxon>
        <taxon>Entomophthoromycotina</taxon>
        <taxon>Basidiobolomycetes</taxon>
        <taxon>Basidiobolales</taxon>
        <taxon>Basidiobolaceae</taxon>
        <taxon>Basidiobolus</taxon>
    </lineage>
</organism>
<dbReference type="InterPro" id="IPR011989">
    <property type="entry name" value="ARM-like"/>
</dbReference>
<evidence type="ECO:0008006" key="7">
    <source>
        <dbReference type="Google" id="ProtNLM"/>
    </source>
</evidence>
<feature type="domain" description="Tubulin-folding cofactor D C-terminal" evidence="3">
    <location>
        <begin position="910"/>
        <end position="1103"/>
    </location>
</feature>
<protein>
    <recommendedName>
        <fullName evidence="7">Tubulin-specific chaperone D</fullName>
    </recommendedName>
</protein>
<comment type="caution">
    <text evidence="5">The sequence shown here is derived from an EMBL/GenBank/DDBJ whole genome shotgun (WGS) entry which is preliminary data.</text>
</comment>
<evidence type="ECO:0000256" key="1">
    <source>
        <dbReference type="ARBA" id="ARBA00023186"/>
    </source>
</evidence>
<evidence type="ECO:0000259" key="4">
    <source>
        <dbReference type="Pfam" id="PF25767"/>
    </source>
</evidence>
<dbReference type="Proteomes" id="UP001479436">
    <property type="component" value="Unassembled WGS sequence"/>
</dbReference>
<gene>
    <name evidence="5" type="ORF">K7432_003080</name>
</gene>